<name>A0A543IZ51_9ACTN</name>
<keyword evidence="2" id="KW-1185">Reference proteome</keyword>
<organism evidence="1 2">
    <name type="scientific">Thermopolyspora flexuosa</name>
    <dbReference type="NCBI Taxonomy" id="103836"/>
    <lineage>
        <taxon>Bacteria</taxon>
        <taxon>Bacillati</taxon>
        <taxon>Actinomycetota</taxon>
        <taxon>Actinomycetes</taxon>
        <taxon>Streptosporangiales</taxon>
        <taxon>Streptosporangiaceae</taxon>
        <taxon>Thermopolyspora</taxon>
    </lineage>
</organism>
<dbReference type="Proteomes" id="UP000319213">
    <property type="component" value="Unassembled WGS sequence"/>
</dbReference>
<dbReference type="RefSeq" id="WP_211350248.1">
    <property type="nucleotide sequence ID" value="NZ_BMPV01000001.1"/>
</dbReference>
<evidence type="ECO:0008006" key="3">
    <source>
        <dbReference type="Google" id="ProtNLM"/>
    </source>
</evidence>
<comment type="caution">
    <text evidence="1">The sequence shown here is derived from an EMBL/GenBank/DDBJ whole genome shotgun (WGS) entry which is preliminary data.</text>
</comment>
<dbReference type="AlphaFoldDB" id="A0A543IZ51"/>
<reference evidence="1 2" key="1">
    <citation type="submission" date="2019-06" db="EMBL/GenBank/DDBJ databases">
        <title>Sequencing the genomes of 1000 actinobacteria strains.</title>
        <authorList>
            <person name="Klenk H.-P."/>
        </authorList>
    </citation>
    <scope>NUCLEOTIDE SEQUENCE [LARGE SCALE GENOMIC DNA]</scope>
    <source>
        <strain evidence="1 2">DSM 43186</strain>
    </source>
</reference>
<accession>A0A543IZ51</accession>
<dbReference type="EMBL" id="VFPQ01000001">
    <property type="protein sequence ID" value="TQM75821.1"/>
    <property type="molecule type" value="Genomic_DNA"/>
</dbReference>
<proteinExistence type="predicted"/>
<protein>
    <recommendedName>
        <fullName evidence="3">ESAT-6 protein secretion system EspG family protein</fullName>
    </recommendedName>
</protein>
<sequence>MSERQECVPDIDMELSEFRQELADALAEGGTQPLLRLTDEELAVLDPVPDDETIVAAPHLSALGEEQRTWVMATALRSLVAREVVEITNIEEIDAMLRRPDADRTAKVDMRIRPEVDLVLTLRRTAERAVAVRRETADGTAYAYVHIHTPDLLLLERVTAGGMHLFTLAANTGDVATMLRAFVDPFGVADRDGPEHELDPAALDRDHVGPLANVIDNARVVGHLVLLGREPGPMLLTYGTDSAVWTVIVDRPHAPTGIRAQAVGAETLTRRLAGLLV</sequence>
<gene>
    <name evidence="1" type="ORF">FHX40_2541</name>
</gene>
<evidence type="ECO:0000313" key="2">
    <source>
        <dbReference type="Proteomes" id="UP000319213"/>
    </source>
</evidence>
<evidence type="ECO:0000313" key="1">
    <source>
        <dbReference type="EMBL" id="TQM75821.1"/>
    </source>
</evidence>